<feature type="domain" description="Orc1-like AAA ATPase" evidence="2">
    <location>
        <begin position="20"/>
        <end position="165"/>
    </location>
</feature>
<proteinExistence type="predicted"/>
<feature type="compositionally biased region" description="Polar residues" evidence="1">
    <location>
        <begin position="397"/>
        <end position="406"/>
    </location>
</feature>
<gene>
    <name evidence="3" type="ORF">Aglo03_20810</name>
</gene>
<dbReference type="AlphaFoldDB" id="A0A9W6V680"/>
<evidence type="ECO:0000256" key="1">
    <source>
        <dbReference type="SAM" id="MobiDB-lite"/>
    </source>
</evidence>
<name>A0A9W6V680_9PSEU</name>
<accession>A0A9W6V680</accession>
<evidence type="ECO:0000313" key="3">
    <source>
        <dbReference type="EMBL" id="GLW91265.1"/>
    </source>
</evidence>
<feature type="compositionally biased region" description="Low complexity" evidence="1">
    <location>
        <begin position="373"/>
        <end position="396"/>
    </location>
</feature>
<keyword evidence="4" id="KW-1185">Reference proteome</keyword>
<dbReference type="Gene3D" id="3.40.50.300">
    <property type="entry name" value="P-loop containing nucleotide triphosphate hydrolases"/>
    <property type="match status" value="1"/>
</dbReference>
<evidence type="ECO:0000259" key="2">
    <source>
        <dbReference type="Pfam" id="PF13191"/>
    </source>
</evidence>
<protein>
    <recommendedName>
        <fullName evidence="2">Orc1-like AAA ATPase domain-containing protein</fullName>
    </recommendedName>
</protein>
<evidence type="ECO:0000313" key="4">
    <source>
        <dbReference type="Proteomes" id="UP001165042"/>
    </source>
</evidence>
<feature type="compositionally biased region" description="Low complexity" evidence="1">
    <location>
        <begin position="411"/>
        <end position="437"/>
    </location>
</feature>
<dbReference type="InterPro" id="IPR041664">
    <property type="entry name" value="AAA_16"/>
</dbReference>
<dbReference type="Proteomes" id="UP001165042">
    <property type="component" value="Unassembled WGS sequence"/>
</dbReference>
<dbReference type="SUPFAM" id="SSF52540">
    <property type="entry name" value="P-loop containing nucleoside triphosphate hydrolases"/>
    <property type="match status" value="1"/>
</dbReference>
<organism evidence="3 4">
    <name type="scientific">Actinokineospora globicatena</name>
    <dbReference type="NCBI Taxonomy" id="103729"/>
    <lineage>
        <taxon>Bacteria</taxon>
        <taxon>Bacillati</taxon>
        <taxon>Actinomycetota</taxon>
        <taxon>Actinomycetes</taxon>
        <taxon>Pseudonocardiales</taxon>
        <taxon>Pseudonocardiaceae</taxon>
        <taxon>Actinokineospora</taxon>
    </lineage>
</organism>
<dbReference type="RefSeq" id="WP_285609885.1">
    <property type="nucleotide sequence ID" value="NZ_BSSD01000002.1"/>
</dbReference>
<dbReference type="Pfam" id="PF13191">
    <property type="entry name" value="AAA_16"/>
    <property type="match status" value="1"/>
</dbReference>
<feature type="region of interest" description="Disordered" evidence="1">
    <location>
        <begin position="363"/>
        <end position="469"/>
    </location>
</feature>
<reference evidence="3" key="1">
    <citation type="submission" date="2023-02" db="EMBL/GenBank/DDBJ databases">
        <title>Actinokineospora globicatena NBRC 15670.</title>
        <authorList>
            <person name="Ichikawa N."/>
            <person name="Sato H."/>
            <person name="Tonouchi N."/>
        </authorList>
    </citation>
    <scope>NUCLEOTIDE SEQUENCE</scope>
    <source>
        <strain evidence="3">NBRC 15670</strain>
    </source>
</reference>
<dbReference type="EMBL" id="BSSD01000002">
    <property type="protein sequence ID" value="GLW91265.1"/>
    <property type="molecule type" value="Genomic_DNA"/>
</dbReference>
<sequence length="469" mass="51092">MAERVPTLQELIRRRRSGGFVGRREQLAEFESNLALPLDDPRRRFLFTLHGSAGVGKTFLMRQFTRIAREAKVLTASVDESVFDVLTAIEAIVADLDQQGARCRDFPKLLADYRTRRHELETDPGTPEEISSALTRTVVRVGLRAASDIPFVGAVAEEVDGDAVAGRVDRLRTFLGRKFRNHDDMRLILSPVEVLTAAFLRDLDAIAASRPVALFFDTYERTGAFLDPWLLDVLAGHHGSLPGTLLLTIAGQSPLDVNRWGEFLPVRADYPLEVFTEEEARQLLADRGVTKPAVVNTILELSGRLPVWVATLASTHPDEADAVGDPSGSAVERFLKWEPDPDRRTAALHGALPRRLDHDVFAAACAPPPPKTTSPGSAASPSSWNTPPATATTTSSGQPCSASSAESPHWTGSTGTRPSPRTTRPPRRASACPAATPGRARHGRTWRWRSTTTACAPKGRPHSPPLWAA</sequence>
<comment type="caution">
    <text evidence="3">The sequence shown here is derived from an EMBL/GenBank/DDBJ whole genome shotgun (WGS) entry which is preliminary data.</text>
</comment>
<dbReference type="InterPro" id="IPR027417">
    <property type="entry name" value="P-loop_NTPase"/>
</dbReference>